<keyword evidence="5" id="KW-1185">Reference proteome</keyword>
<evidence type="ECO:0000256" key="1">
    <source>
        <dbReference type="SAM" id="Coils"/>
    </source>
</evidence>
<feature type="chain" id="PRO_5006627472" evidence="2">
    <location>
        <begin position="25"/>
        <end position="277"/>
    </location>
</feature>
<keyword evidence="1" id="KW-0175">Coiled coil</keyword>
<accession>A0A0S4TA11</accession>
<dbReference type="EMBL" id="JTAI01000044">
    <property type="protein sequence ID" value="PPS97041.1"/>
    <property type="molecule type" value="Genomic_DNA"/>
</dbReference>
<organism evidence="3">
    <name type="scientific">Cryptosporidium hominis</name>
    <dbReference type="NCBI Taxonomy" id="237895"/>
    <lineage>
        <taxon>Eukaryota</taxon>
        <taxon>Sar</taxon>
        <taxon>Alveolata</taxon>
        <taxon>Apicomplexa</taxon>
        <taxon>Conoidasida</taxon>
        <taxon>Coccidia</taxon>
        <taxon>Eucoccidiorida</taxon>
        <taxon>Eimeriorina</taxon>
        <taxon>Cryptosporidiidae</taxon>
        <taxon>Cryptosporidium</taxon>
    </lineage>
</organism>
<reference evidence="4 5" key="3">
    <citation type="submission" date="2017-10" db="EMBL/GenBank/DDBJ databases">
        <title>Consistent, comparative and evidence-based genome annotation and re-annotation for the closely-related species, Cryptosporidium parvum, C. hominis and C. tyzzeri.</title>
        <authorList>
            <person name="Baptista R.P."/>
            <person name="Li Y."/>
            <person name="Sateriale A."/>
            <person name="Striepen B."/>
            <person name="Kissinger J.C."/>
        </authorList>
    </citation>
    <scope>NUCLEOTIDE SEQUENCE [LARGE SCALE GENOMIC DNA]</scope>
    <source>
        <strain evidence="4">30976</strain>
    </source>
</reference>
<dbReference type="VEuPathDB" id="CryptoDB:Chro.10174"/>
<feature type="coiled-coil region" evidence="1">
    <location>
        <begin position="180"/>
        <end position="207"/>
    </location>
</feature>
<feature type="coiled-coil region" evidence="1">
    <location>
        <begin position="236"/>
        <end position="270"/>
    </location>
</feature>
<reference evidence="3" key="2">
    <citation type="submission" date="2015-08" db="EMBL/GenBank/DDBJ databases">
        <authorList>
            <person name="Babu N.S."/>
            <person name="Beckwith C.J."/>
            <person name="Beseler K.G."/>
            <person name="Brison A."/>
            <person name="Carone J.V."/>
            <person name="Caskin T.P."/>
            <person name="Diamond M."/>
            <person name="Durham M.E."/>
            <person name="Foxe J.M."/>
            <person name="Go M."/>
            <person name="Henderson B.A."/>
            <person name="Jones I.B."/>
            <person name="McGettigan J.A."/>
            <person name="Micheletti S.J."/>
            <person name="Nasrallah M.E."/>
            <person name="Ortiz D."/>
            <person name="Piller C.R."/>
            <person name="Privatt S.R."/>
            <person name="Schneider S.L."/>
            <person name="Sharp S."/>
            <person name="Smith T.C."/>
            <person name="Stanton J.D."/>
            <person name="Ullery H.E."/>
            <person name="Wilson R.J."/>
            <person name="Serrano M.G."/>
            <person name="Buck G."/>
            <person name="Lee V."/>
            <person name="Wang Y."/>
            <person name="Carvalho R."/>
            <person name="Voegtly L."/>
            <person name="Shi R."/>
            <person name="Duckworth R."/>
            <person name="Johnson A."/>
            <person name="Loviza R."/>
            <person name="Walstead R."/>
            <person name="Shah Z."/>
            <person name="Kiflezghi M."/>
            <person name="Wade K."/>
            <person name="Ball S.L."/>
            <person name="Bradley K.W."/>
            <person name="Asai D.J."/>
            <person name="Bowman C.A."/>
            <person name="Russell D.A."/>
            <person name="Pope W.H."/>
            <person name="Jacobs-Sera D."/>
            <person name="Hendrix R.W."/>
            <person name="Hatfull G.F."/>
        </authorList>
    </citation>
    <scope>NUCLEOTIDE SEQUENCE [LARGE SCALE GENOMIC DNA]</scope>
</reference>
<dbReference type="EMBL" id="LN877947">
    <property type="protein sequence ID" value="CUV04093.1"/>
    <property type="molecule type" value="Genomic_DNA"/>
</dbReference>
<sequence>MKLSFSVVLTLLIYTIGKPHGCEAGLLDTIAKAVGTYFKVFYPEVTTPRKDYSPDFELQDQLVVQSQEIMKGLVHIKNNITQIEDNWAGIKEFAELRRNPKNIFAENSLGIVDNLSDVISKMSLSSAFKNMEAPIVFLEPPSVAIKQEEQAGTPCITCVGRLSLSQSEFKIFKSEINRLKRIHAKTLQEANQELLEAEALAKETLQQRSKIIENIQKLSNVISLNEGVYGADNVELKFLQSDLAIAEQKHAALQQKQKALAKKIQELSSKKKSFWRK</sequence>
<evidence type="ECO:0000313" key="3">
    <source>
        <dbReference type="EMBL" id="CUV04093.1"/>
    </source>
</evidence>
<dbReference type="VEuPathDB" id="CryptoDB:ChTU502y2012_411g0070"/>
<protein>
    <submittedName>
        <fullName evidence="3">Uncharacterized protein</fullName>
    </submittedName>
</protein>
<dbReference type="Proteomes" id="UP001429100">
    <property type="component" value="Unassembled WGS sequence"/>
</dbReference>
<evidence type="ECO:0000256" key="2">
    <source>
        <dbReference type="SAM" id="SignalP"/>
    </source>
</evidence>
<evidence type="ECO:0000313" key="4">
    <source>
        <dbReference type="EMBL" id="PPS97041.1"/>
    </source>
</evidence>
<dbReference type="Proteomes" id="UP000199752">
    <property type="component" value="Chromosome 1"/>
</dbReference>
<dbReference type="OrthoDB" id="342522at2759"/>
<proteinExistence type="predicted"/>
<name>A0A0S4TA11_CRYHO</name>
<dbReference type="VEuPathDB" id="CryptoDB:GY17_00001155"/>
<evidence type="ECO:0000313" key="5">
    <source>
        <dbReference type="Proteomes" id="UP001429100"/>
    </source>
</evidence>
<gene>
    <name evidence="3" type="ORF">CHUDEA1_1510</name>
    <name evidence="4" type="ORF">GY17_00001155</name>
</gene>
<reference evidence="4 5" key="1">
    <citation type="submission" date="2014-11" db="EMBL/GenBank/DDBJ databases">
        <title>Comparative genomic analysis of Cryptosporidium hominis reveals occurrence of genetic recombination in virulent subtypes.</title>
        <authorList>
            <person name="Guo Y."/>
            <person name="Tang K."/>
            <person name="Frace M."/>
            <person name="Li N."/>
            <person name="Roellig D.M."/>
            <person name="Sammons S."/>
            <person name="Knipe K."/>
            <person name="Rowe L."/>
            <person name="Feng Y."/>
            <person name="Xiao L."/>
        </authorList>
    </citation>
    <scope>NUCLEOTIDE SEQUENCE [LARGE SCALE GENOMIC DNA]</scope>
    <source>
        <strain evidence="4">30976</strain>
    </source>
</reference>
<dbReference type="AlphaFoldDB" id="A0A0S4TA11"/>
<dbReference type="VEuPathDB" id="CryptoDB:CHUDEA1_1510"/>
<keyword evidence="2" id="KW-0732">Signal</keyword>
<feature type="signal peptide" evidence="2">
    <location>
        <begin position="1"/>
        <end position="24"/>
    </location>
</feature>